<dbReference type="Proteomes" id="UP000269115">
    <property type="component" value="Unassembled WGS sequence"/>
</dbReference>
<evidence type="ECO:0000313" key="2">
    <source>
        <dbReference type="EMBL" id="ROQ53493.1"/>
    </source>
</evidence>
<comment type="caution">
    <text evidence="2">The sequence shown here is derived from an EMBL/GenBank/DDBJ whole genome shotgun (WGS) entry which is preliminary data.</text>
</comment>
<proteinExistence type="predicted"/>
<organism evidence="2 3">
    <name type="scientific">Pseudomonas putida</name>
    <name type="common">Arthrobacter siderocapsulatus</name>
    <dbReference type="NCBI Taxonomy" id="303"/>
    <lineage>
        <taxon>Bacteria</taxon>
        <taxon>Pseudomonadati</taxon>
        <taxon>Pseudomonadota</taxon>
        <taxon>Gammaproteobacteria</taxon>
        <taxon>Pseudomonadales</taxon>
        <taxon>Pseudomonadaceae</taxon>
        <taxon>Pseudomonas</taxon>
    </lineage>
</organism>
<feature type="transmembrane region" description="Helical" evidence="1">
    <location>
        <begin position="72"/>
        <end position="96"/>
    </location>
</feature>
<evidence type="ECO:0000256" key="1">
    <source>
        <dbReference type="SAM" id="Phobius"/>
    </source>
</evidence>
<sequence>MDTATSLLMFQMVLAAGFTLWLSIALVNNLQAFASSAAAVGGTLSMAPLRQAPAIDLPLCSRAIHSPAVHRAALMVVVLLQAGAVLAAWAGCYHLLLGSGLDAARPWLNLALSAALGFLFAMLLGGLWFGYWIRQEGLQLTHLALVVWVVLNFMVFNLQWG</sequence>
<keyword evidence="1" id="KW-1133">Transmembrane helix</keyword>
<dbReference type="AlphaFoldDB" id="A0A9X8HM34"/>
<reference evidence="2 3" key="1">
    <citation type="submission" date="2018-11" db="EMBL/GenBank/DDBJ databases">
        <title>Genomic analyses of the natural microbiome of Caenorhabditis elegans.</title>
        <authorList>
            <person name="Samuel B."/>
        </authorList>
    </citation>
    <scope>NUCLEOTIDE SEQUENCE [LARGE SCALE GENOMIC DNA]</scope>
    <source>
        <strain evidence="2 3">BIGb0473</strain>
    </source>
</reference>
<feature type="transmembrane region" description="Helical" evidence="1">
    <location>
        <begin position="108"/>
        <end position="133"/>
    </location>
</feature>
<accession>A0A9X8HM34</accession>
<gene>
    <name evidence="2" type="ORF">EDF85_1256</name>
</gene>
<keyword evidence="1" id="KW-0812">Transmembrane</keyword>
<dbReference type="InterPro" id="IPR018681">
    <property type="entry name" value="DUF2165_transmembrane"/>
</dbReference>
<evidence type="ECO:0000313" key="3">
    <source>
        <dbReference type="Proteomes" id="UP000269115"/>
    </source>
</evidence>
<dbReference type="EMBL" id="RJUR01000011">
    <property type="protein sequence ID" value="ROQ53493.1"/>
    <property type="molecule type" value="Genomic_DNA"/>
</dbReference>
<dbReference type="RefSeq" id="WP_123752552.1">
    <property type="nucleotide sequence ID" value="NZ_RJUR01000011.1"/>
</dbReference>
<name>A0A9X8HM34_PSEPU</name>
<keyword evidence="1" id="KW-0472">Membrane</keyword>
<protein>
    <submittedName>
        <fullName evidence="2">Small integral membrane protein</fullName>
    </submittedName>
</protein>
<dbReference type="Pfam" id="PF09933">
    <property type="entry name" value="DUF2165"/>
    <property type="match status" value="1"/>
</dbReference>
<feature type="transmembrane region" description="Helical" evidence="1">
    <location>
        <begin position="139"/>
        <end position="158"/>
    </location>
</feature>